<dbReference type="AlphaFoldDB" id="A0A1C0YME2"/>
<dbReference type="InterPro" id="IPR036950">
    <property type="entry name" value="PBP_transglycosylase"/>
</dbReference>
<dbReference type="InterPro" id="IPR001460">
    <property type="entry name" value="PCN-bd_Tpept"/>
</dbReference>
<dbReference type="Proteomes" id="UP000093199">
    <property type="component" value="Unassembled WGS sequence"/>
</dbReference>
<dbReference type="PANTHER" id="PTHR32282:SF32">
    <property type="entry name" value="PENICILLIN-BINDING PROTEIN 2A"/>
    <property type="match status" value="1"/>
</dbReference>
<keyword evidence="9" id="KW-0573">Peptidoglycan synthesis</keyword>
<dbReference type="SUPFAM" id="SSF56601">
    <property type="entry name" value="beta-lactamase/transpeptidase-like"/>
    <property type="match status" value="1"/>
</dbReference>
<evidence type="ECO:0000256" key="16">
    <source>
        <dbReference type="SAM" id="MobiDB-lite"/>
    </source>
</evidence>
<evidence type="ECO:0000256" key="2">
    <source>
        <dbReference type="ARBA" id="ARBA00022645"/>
    </source>
</evidence>
<evidence type="ECO:0000256" key="10">
    <source>
        <dbReference type="ARBA" id="ARBA00022989"/>
    </source>
</evidence>
<feature type="domain" description="Glycosyl transferase family 51" evidence="19">
    <location>
        <begin position="91"/>
        <end position="276"/>
    </location>
</feature>
<keyword evidence="11 17" id="KW-0472">Membrane</keyword>
<dbReference type="Pfam" id="PF00905">
    <property type="entry name" value="Transpeptidase"/>
    <property type="match status" value="1"/>
</dbReference>
<evidence type="ECO:0000313" key="21">
    <source>
        <dbReference type="Proteomes" id="UP000093199"/>
    </source>
</evidence>
<dbReference type="InterPro" id="IPR013783">
    <property type="entry name" value="Ig-like_fold"/>
</dbReference>
<evidence type="ECO:0000256" key="3">
    <source>
        <dbReference type="ARBA" id="ARBA00022670"/>
    </source>
</evidence>
<evidence type="ECO:0000256" key="1">
    <source>
        <dbReference type="ARBA" id="ARBA00022475"/>
    </source>
</evidence>
<feature type="transmembrane region" description="Helical" evidence="17">
    <location>
        <begin position="27"/>
        <end position="56"/>
    </location>
</feature>
<evidence type="ECO:0000256" key="5">
    <source>
        <dbReference type="ARBA" id="ARBA00022679"/>
    </source>
</evidence>
<dbReference type="GO" id="GO:0008658">
    <property type="term" value="F:penicillin binding"/>
    <property type="evidence" value="ECO:0007669"/>
    <property type="project" value="InterPro"/>
</dbReference>
<comment type="catalytic activity">
    <reaction evidence="15">
        <text>[GlcNAc-(1-&gt;4)-Mur2Ac(oyl-L-Ala-gamma-D-Glu-L-Lys-D-Ala-D-Ala)](n)-di-trans,octa-cis-undecaprenyl diphosphate + beta-D-GlcNAc-(1-&gt;4)-Mur2Ac(oyl-L-Ala-gamma-D-Glu-L-Lys-D-Ala-D-Ala)-di-trans,octa-cis-undecaprenyl diphosphate = [GlcNAc-(1-&gt;4)-Mur2Ac(oyl-L-Ala-gamma-D-Glu-L-Lys-D-Ala-D-Ala)](n+1)-di-trans,octa-cis-undecaprenyl diphosphate + di-trans,octa-cis-undecaprenyl diphosphate + H(+)</text>
        <dbReference type="Rhea" id="RHEA:23708"/>
        <dbReference type="Rhea" id="RHEA-COMP:9602"/>
        <dbReference type="Rhea" id="RHEA-COMP:9603"/>
        <dbReference type="ChEBI" id="CHEBI:15378"/>
        <dbReference type="ChEBI" id="CHEBI:58405"/>
        <dbReference type="ChEBI" id="CHEBI:60033"/>
        <dbReference type="ChEBI" id="CHEBI:78435"/>
        <dbReference type="EC" id="2.4.99.28"/>
    </reaction>
</comment>
<dbReference type="SUPFAM" id="SSF53955">
    <property type="entry name" value="Lysozyme-like"/>
    <property type="match status" value="1"/>
</dbReference>
<keyword evidence="2" id="KW-0121">Carboxypeptidase</keyword>
<keyword evidence="13" id="KW-0961">Cell wall biogenesis/degradation</keyword>
<dbReference type="InterPro" id="IPR023346">
    <property type="entry name" value="Lysozyme-like_dom_sf"/>
</dbReference>
<evidence type="ECO:0000256" key="13">
    <source>
        <dbReference type="ARBA" id="ARBA00023316"/>
    </source>
</evidence>
<dbReference type="EMBL" id="MASJ01000001">
    <property type="protein sequence ID" value="OCS88321.1"/>
    <property type="molecule type" value="Genomic_DNA"/>
</dbReference>
<keyword evidence="5 20" id="KW-0808">Transferase</keyword>
<evidence type="ECO:0000313" key="20">
    <source>
        <dbReference type="EMBL" id="OCS88321.1"/>
    </source>
</evidence>
<dbReference type="InterPro" id="IPR050396">
    <property type="entry name" value="Glycosyltr_51/Transpeptidase"/>
</dbReference>
<keyword evidence="12" id="KW-0511">Multifunctional enzyme</keyword>
<evidence type="ECO:0000256" key="6">
    <source>
        <dbReference type="ARBA" id="ARBA00022692"/>
    </source>
</evidence>
<comment type="catalytic activity">
    <reaction evidence="14">
        <text>Preferential cleavage: (Ac)2-L-Lys-D-Ala-|-D-Ala. Also transpeptidation of peptidyl-alanyl moieties that are N-acyl substituents of D-alanine.</text>
        <dbReference type="EC" id="3.4.16.4"/>
    </reaction>
</comment>
<dbReference type="GO" id="GO:0009002">
    <property type="term" value="F:serine-type D-Ala-D-Ala carboxypeptidase activity"/>
    <property type="evidence" value="ECO:0007669"/>
    <property type="project" value="UniProtKB-EC"/>
</dbReference>
<protein>
    <submittedName>
        <fullName evidence="20">Peptidoglycan glycosyltransferase</fullName>
    </submittedName>
</protein>
<dbReference type="RefSeq" id="WP_066542117.1">
    <property type="nucleotide sequence ID" value="NZ_MASJ01000001.1"/>
</dbReference>
<gene>
    <name evidence="20" type="ORF">A6M13_00305</name>
</gene>
<dbReference type="GO" id="GO:0006508">
    <property type="term" value="P:proteolysis"/>
    <property type="evidence" value="ECO:0007669"/>
    <property type="project" value="UniProtKB-KW"/>
</dbReference>
<feature type="compositionally biased region" description="Acidic residues" evidence="16">
    <location>
        <begin position="953"/>
        <end position="966"/>
    </location>
</feature>
<dbReference type="OrthoDB" id="9766909at2"/>
<name>A0A1C0YME2_9BACL</name>
<organism evidence="20 21">
    <name type="scientific">Caryophanon tenue</name>
    <dbReference type="NCBI Taxonomy" id="33978"/>
    <lineage>
        <taxon>Bacteria</taxon>
        <taxon>Bacillati</taxon>
        <taxon>Bacillota</taxon>
        <taxon>Bacilli</taxon>
        <taxon>Bacillales</taxon>
        <taxon>Caryophanaceae</taxon>
        <taxon>Caryophanon</taxon>
    </lineage>
</organism>
<dbReference type="GO" id="GO:0030288">
    <property type="term" value="C:outer membrane-bounded periplasmic space"/>
    <property type="evidence" value="ECO:0007669"/>
    <property type="project" value="TreeGrafter"/>
</dbReference>
<evidence type="ECO:0000259" key="18">
    <source>
        <dbReference type="Pfam" id="PF00905"/>
    </source>
</evidence>
<dbReference type="GO" id="GO:0008955">
    <property type="term" value="F:peptidoglycan glycosyltransferase activity"/>
    <property type="evidence" value="ECO:0007669"/>
    <property type="project" value="UniProtKB-EC"/>
</dbReference>
<comment type="caution">
    <text evidence="20">The sequence shown here is derived from an EMBL/GenBank/DDBJ whole genome shotgun (WGS) entry which is preliminary data.</text>
</comment>
<dbReference type="STRING" id="33978.A6M13_00305"/>
<accession>A0A1C0YME2</accession>
<dbReference type="PANTHER" id="PTHR32282">
    <property type="entry name" value="BINDING PROTEIN TRANSPEPTIDASE, PUTATIVE-RELATED"/>
    <property type="match status" value="1"/>
</dbReference>
<feature type="domain" description="Penicillin-binding protein transpeptidase" evidence="18">
    <location>
        <begin position="414"/>
        <end position="656"/>
    </location>
</feature>
<dbReference type="InterPro" id="IPR012338">
    <property type="entry name" value="Beta-lactam/transpept-like"/>
</dbReference>
<dbReference type="GO" id="GO:0009252">
    <property type="term" value="P:peptidoglycan biosynthetic process"/>
    <property type="evidence" value="ECO:0007669"/>
    <property type="project" value="UniProtKB-KW"/>
</dbReference>
<keyword evidence="10 17" id="KW-1133">Transmembrane helix</keyword>
<evidence type="ECO:0000256" key="15">
    <source>
        <dbReference type="ARBA" id="ARBA00049902"/>
    </source>
</evidence>
<evidence type="ECO:0000256" key="17">
    <source>
        <dbReference type="SAM" id="Phobius"/>
    </source>
</evidence>
<dbReference type="Gene3D" id="3.40.710.10">
    <property type="entry name" value="DD-peptidase/beta-lactamase superfamily"/>
    <property type="match status" value="1"/>
</dbReference>
<dbReference type="InterPro" id="IPR001264">
    <property type="entry name" value="Glyco_trans_51"/>
</dbReference>
<dbReference type="GO" id="GO:0071555">
    <property type="term" value="P:cell wall organization"/>
    <property type="evidence" value="ECO:0007669"/>
    <property type="project" value="UniProtKB-KW"/>
</dbReference>
<reference evidence="20 21" key="1">
    <citation type="submission" date="2016-07" db="EMBL/GenBank/DDBJ databases">
        <title>Caryophanon tenue genome sequencing.</title>
        <authorList>
            <person name="Verma A."/>
            <person name="Pal Y."/>
            <person name="Krishnamurthi S."/>
        </authorList>
    </citation>
    <scope>NUCLEOTIDE SEQUENCE [LARGE SCALE GENOMIC DNA]</scope>
    <source>
        <strain evidence="20 21">DSM 14152</strain>
    </source>
</reference>
<keyword evidence="3" id="KW-0645">Protease</keyword>
<evidence type="ECO:0000256" key="12">
    <source>
        <dbReference type="ARBA" id="ARBA00023268"/>
    </source>
</evidence>
<keyword evidence="21" id="KW-1185">Reference proteome</keyword>
<feature type="compositionally biased region" description="Low complexity" evidence="16">
    <location>
        <begin position="919"/>
        <end position="938"/>
    </location>
</feature>
<keyword evidence="1" id="KW-1003">Cell membrane</keyword>
<dbReference type="Gene3D" id="2.60.40.10">
    <property type="entry name" value="Immunoglobulins"/>
    <property type="match status" value="1"/>
</dbReference>
<dbReference type="Gene3D" id="3.90.1310.40">
    <property type="match status" value="1"/>
</dbReference>
<evidence type="ECO:0000256" key="14">
    <source>
        <dbReference type="ARBA" id="ARBA00034000"/>
    </source>
</evidence>
<evidence type="ECO:0000256" key="9">
    <source>
        <dbReference type="ARBA" id="ARBA00022984"/>
    </source>
</evidence>
<dbReference type="Gene3D" id="1.10.3810.10">
    <property type="entry name" value="Biosynthetic peptidoglycan transglycosylase-like"/>
    <property type="match status" value="1"/>
</dbReference>
<evidence type="ECO:0000256" key="11">
    <source>
        <dbReference type="ARBA" id="ARBA00023136"/>
    </source>
</evidence>
<evidence type="ECO:0000256" key="7">
    <source>
        <dbReference type="ARBA" id="ARBA00022801"/>
    </source>
</evidence>
<dbReference type="Pfam" id="PF00912">
    <property type="entry name" value="Transgly"/>
    <property type="match status" value="1"/>
</dbReference>
<keyword evidence="6 17" id="KW-0812">Transmembrane</keyword>
<evidence type="ECO:0000256" key="4">
    <source>
        <dbReference type="ARBA" id="ARBA00022676"/>
    </source>
</evidence>
<feature type="region of interest" description="Disordered" evidence="16">
    <location>
        <begin position="906"/>
        <end position="982"/>
    </location>
</feature>
<keyword evidence="4" id="KW-0328">Glycosyltransferase</keyword>
<evidence type="ECO:0000259" key="19">
    <source>
        <dbReference type="Pfam" id="PF00912"/>
    </source>
</evidence>
<dbReference type="GO" id="GO:0008360">
    <property type="term" value="P:regulation of cell shape"/>
    <property type="evidence" value="ECO:0007669"/>
    <property type="project" value="UniProtKB-KW"/>
</dbReference>
<keyword evidence="7" id="KW-0378">Hydrolase</keyword>
<evidence type="ECO:0000256" key="8">
    <source>
        <dbReference type="ARBA" id="ARBA00022960"/>
    </source>
</evidence>
<proteinExistence type="predicted"/>
<sequence length="982" mass="106251">MLKKINDFLDRVAAHKLVPKLRITGNVLWNLALFFLVLTLVGGVFVASVGAGYFAALVREEPLRASDEMREEIFSYEETSEIYFADDIYIGKVRTDLERRETSLTSVSTNVVNAVLATEDEHFREHNGIVPKAVLRGLVQDVTNSSSQTGGSTLTQQLIKNQILTNEVSYERKAKEILLAMRLEHFMTKEEILEAYLNIIPYGRNADGRNIAGVATAAEGIFGTTPDKLNLAQSAYIAGIPQAPFKYTPFTSRGELKGAEGLQPGIDRMKTVLFRMKEEGFITEAEYNEAAAYDIVADFRTKQASATDLYPYITYEVERRTTDILMEMLAEKDGVTKEQLTQNEQLYEKYQILADRDMRSSGYRIYTTIDKTMYDAMNKAAAEFELYGQTLTSTATDPETGETIEIKEPVQVSSVLMDSKTGRIISFVGGRDFEITEFNYATQGVRSLGSTVKPLLVYAPALEYGFIGAGSPVVDVRLGRGDWDPKNFIPTQELGLIPARKALASSQNLAAIRLFAMQLQEYTPGEFLQKMNPERITMDHVSNPSAALGAGVETTVAENTASFAAFANEGTYNEGYMIAKIEDLDGNLIYEHELNPTPVFSPETAYIISDMLKDTFKQGGTTNRAANLLKFNPTNMSAKTGTSQFFHDVWVMAYNPNITLSAWMGYGKPKPLDTMSNTYGQPSTRINTLWATLMNTVYATDPELVNPNTKMERPENVVSKTFCGISGRALSNACSAAGFAETDLFNAKVFVPIKADDSITASSAVTIRGQKYQPLNGTPSAFITSGGVALSPSFAKRMLGTYGGDASKLISGASYGGGAVSSMGDDGAAPSAPSAAVSGSTLSWSASSSRDVVGYYIYRQGGGRIATVAESSSRARTINYGSYYVTAVDIAGRESGASNVVSYSAPVVTEPEPEERPTESNTNNSSSGGNSLGSDSSSGSGGSSSGSATEQPSEPEPEPEVEEPAAEEPTPPASEGESESGE</sequence>
<keyword evidence="8" id="KW-0133">Cell shape</keyword>